<dbReference type="InterPro" id="IPR036554">
    <property type="entry name" value="GHMP_kinase_C_sf"/>
</dbReference>
<dbReference type="GO" id="GO:0004631">
    <property type="term" value="F:phosphomevalonate kinase activity"/>
    <property type="evidence" value="ECO:0007669"/>
    <property type="project" value="UniProtKB-EC"/>
</dbReference>
<dbReference type="EC" id="2.7.4.2" evidence="3"/>
<dbReference type="PANTHER" id="PTHR31814:SF2">
    <property type="entry name" value="PHOSPHOMEVALONATE KINASE"/>
    <property type="match status" value="1"/>
</dbReference>
<comment type="similarity">
    <text evidence="2">Belongs to the GHMP kinase family. Mevalonate kinase subfamily.</text>
</comment>
<keyword evidence="11" id="KW-0753">Steroid metabolism</keyword>
<evidence type="ECO:0000256" key="3">
    <source>
        <dbReference type="ARBA" id="ARBA00012958"/>
    </source>
</evidence>
<dbReference type="AlphaFoldDB" id="A0A9N9IL62"/>
<evidence type="ECO:0000256" key="5">
    <source>
        <dbReference type="ARBA" id="ARBA00022679"/>
    </source>
</evidence>
<organism evidence="14 15">
    <name type="scientific">Funneliformis caledonium</name>
    <dbReference type="NCBI Taxonomy" id="1117310"/>
    <lineage>
        <taxon>Eukaryota</taxon>
        <taxon>Fungi</taxon>
        <taxon>Fungi incertae sedis</taxon>
        <taxon>Mucoromycota</taxon>
        <taxon>Glomeromycotina</taxon>
        <taxon>Glomeromycetes</taxon>
        <taxon>Glomerales</taxon>
        <taxon>Glomeraceae</taxon>
        <taxon>Funneliformis</taxon>
    </lineage>
</organism>
<dbReference type="Pfam" id="PF00288">
    <property type="entry name" value="GHMP_kinases_N"/>
    <property type="match status" value="1"/>
</dbReference>
<dbReference type="GO" id="GO:0019287">
    <property type="term" value="P:isopentenyl diphosphate biosynthetic process, mevalonate pathway"/>
    <property type="evidence" value="ECO:0007669"/>
    <property type="project" value="TreeGrafter"/>
</dbReference>
<comment type="caution">
    <text evidence="14">The sequence shown here is derived from an EMBL/GenBank/DDBJ whole genome shotgun (WGS) entry which is preliminary data.</text>
</comment>
<evidence type="ECO:0000256" key="4">
    <source>
        <dbReference type="ARBA" id="ARBA00022516"/>
    </source>
</evidence>
<evidence type="ECO:0000256" key="11">
    <source>
        <dbReference type="ARBA" id="ARBA00023221"/>
    </source>
</evidence>
<dbReference type="EMBL" id="CAJVPQ010014919">
    <property type="protein sequence ID" value="CAG8741038.1"/>
    <property type="molecule type" value="Genomic_DNA"/>
</dbReference>
<dbReference type="GO" id="GO:0005524">
    <property type="term" value="F:ATP binding"/>
    <property type="evidence" value="ECO:0007669"/>
    <property type="project" value="UniProtKB-KW"/>
</dbReference>
<evidence type="ECO:0000256" key="12">
    <source>
        <dbReference type="ARBA" id="ARBA00029326"/>
    </source>
</evidence>
<dbReference type="InterPro" id="IPR014721">
    <property type="entry name" value="Ribsml_uS5_D2-typ_fold_subgr"/>
</dbReference>
<keyword evidence="9" id="KW-0752">Steroid biosynthesis</keyword>
<feature type="domain" description="GHMP kinase N-terminal" evidence="13">
    <location>
        <begin position="60"/>
        <end position="122"/>
    </location>
</feature>
<evidence type="ECO:0000256" key="8">
    <source>
        <dbReference type="ARBA" id="ARBA00022840"/>
    </source>
</evidence>
<feature type="non-terminal residue" evidence="14">
    <location>
        <position position="363"/>
    </location>
</feature>
<evidence type="ECO:0000256" key="9">
    <source>
        <dbReference type="ARBA" id="ARBA00022955"/>
    </source>
</evidence>
<dbReference type="Gene3D" id="3.30.70.890">
    <property type="entry name" value="GHMP kinase, C-terminal domain"/>
    <property type="match status" value="1"/>
</dbReference>
<dbReference type="InterPro" id="IPR006204">
    <property type="entry name" value="GHMP_kinase_N_dom"/>
</dbReference>
<evidence type="ECO:0000256" key="1">
    <source>
        <dbReference type="ARBA" id="ARBA00005017"/>
    </source>
</evidence>
<proteinExistence type="inferred from homology"/>
<dbReference type="PIRSF" id="PIRSF017288">
    <property type="entry name" value="PMK_GHMP_euk"/>
    <property type="match status" value="1"/>
</dbReference>
<accession>A0A9N9IL62</accession>
<keyword evidence="7" id="KW-0418">Kinase</keyword>
<dbReference type="Proteomes" id="UP000789570">
    <property type="component" value="Unassembled WGS sequence"/>
</dbReference>
<name>A0A9N9IL62_9GLOM</name>
<gene>
    <name evidence="14" type="ORF">FCALED_LOCUS15619</name>
</gene>
<dbReference type="Gene3D" id="3.30.230.10">
    <property type="match status" value="1"/>
</dbReference>
<keyword evidence="5" id="KW-0808">Transferase</keyword>
<keyword evidence="4" id="KW-0444">Lipid biosynthesis</keyword>
<keyword evidence="8" id="KW-0067">ATP-binding</keyword>
<keyword evidence="10" id="KW-0443">Lipid metabolism</keyword>
<protein>
    <recommendedName>
        <fullName evidence="3">phosphomevalonate kinase</fullName>
        <ecNumber evidence="3">2.7.4.2</ecNumber>
    </recommendedName>
</protein>
<evidence type="ECO:0000259" key="13">
    <source>
        <dbReference type="Pfam" id="PF00288"/>
    </source>
</evidence>
<dbReference type="SUPFAM" id="SSF54211">
    <property type="entry name" value="Ribosomal protein S5 domain 2-like"/>
    <property type="match status" value="1"/>
</dbReference>
<feature type="non-terminal residue" evidence="14">
    <location>
        <position position="1"/>
    </location>
</feature>
<dbReference type="InterPro" id="IPR016005">
    <property type="entry name" value="Erg8"/>
</dbReference>
<reference evidence="14" key="1">
    <citation type="submission" date="2021-06" db="EMBL/GenBank/DDBJ databases">
        <authorList>
            <person name="Kallberg Y."/>
            <person name="Tangrot J."/>
            <person name="Rosling A."/>
        </authorList>
    </citation>
    <scope>NUCLEOTIDE SEQUENCE</scope>
    <source>
        <strain evidence="14">UK204</strain>
    </source>
</reference>
<dbReference type="GO" id="GO:0005777">
    <property type="term" value="C:peroxisome"/>
    <property type="evidence" value="ECO:0007669"/>
    <property type="project" value="TreeGrafter"/>
</dbReference>
<evidence type="ECO:0000256" key="2">
    <source>
        <dbReference type="ARBA" id="ARBA00006495"/>
    </source>
</evidence>
<evidence type="ECO:0000313" key="14">
    <source>
        <dbReference type="EMBL" id="CAG8741038.1"/>
    </source>
</evidence>
<dbReference type="GO" id="GO:0010142">
    <property type="term" value="P:farnesyl diphosphate biosynthetic process, mevalonate pathway"/>
    <property type="evidence" value="ECO:0007669"/>
    <property type="project" value="TreeGrafter"/>
</dbReference>
<keyword evidence="15" id="KW-1185">Reference proteome</keyword>
<dbReference type="GO" id="GO:0006696">
    <property type="term" value="P:ergosterol biosynthetic process"/>
    <property type="evidence" value="ECO:0007669"/>
    <property type="project" value="TreeGrafter"/>
</dbReference>
<evidence type="ECO:0000256" key="10">
    <source>
        <dbReference type="ARBA" id="ARBA00023098"/>
    </source>
</evidence>
<evidence type="ECO:0000256" key="6">
    <source>
        <dbReference type="ARBA" id="ARBA00022741"/>
    </source>
</evidence>
<sequence length="363" mass="40264">INKHKFQEIFAKGLDIYIVGSNDFYSQREQLSKRNLPLTSSSLNSLEPFCKVHCNLKEVHKTGLGSSAALITSLVAALFVHFEIVSNKTDDRGLIHNVAQFCHCLAQGKVGSGFDVSAAVWGSHIYKRFSPSILDDVMNQKVNLSALNNIVDPASNVWDNQTTKFSLPPEFTLVLADIDAGSHTPSMVGRVLKWHKENADQAISNYLKELNKNYQKNKELYNMAIKICENVKASEWTLLGVQNPNNTIIALFSSIFITFQKIRGLLREMSELSQVPIEPPKQTKLLDACNEIPGLIMAGVPGAGGYDAIFCIGMGNAFNTRIEKLWNSWEEMSVGPLLSKESSKGYMIEQISEVSGLSKYLNS</sequence>
<evidence type="ECO:0000256" key="7">
    <source>
        <dbReference type="ARBA" id="ARBA00022777"/>
    </source>
</evidence>
<comment type="catalytic activity">
    <reaction evidence="12">
        <text>(R)-5-phosphomevalonate + ATP = (R)-5-diphosphomevalonate + ADP</text>
        <dbReference type="Rhea" id="RHEA:16341"/>
        <dbReference type="ChEBI" id="CHEBI:30616"/>
        <dbReference type="ChEBI" id="CHEBI:57557"/>
        <dbReference type="ChEBI" id="CHEBI:58146"/>
        <dbReference type="ChEBI" id="CHEBI:456216"/>
        <dbReference type="EC" id="2.7.4.2"/>
    </reaction>
    <physiologicalReaction direction="left-to-right" evidence="12">
        <dbReference type="Rhea" id="RHEA:16342"/>
    </physiologicalReaction>
</comment>
<comment type="pathway">
    <text evidence="1">Isoprenoid biosynthesis; isopentenyl diphosphate biosynthesis via mevalonate pathway; isopentenyl diphosphate from (R)-mevalonate: step 2/3.</text>
</comment>
<dbReference type="InterPro" id="IPR035102">
    <property type="entry name" value="Phosphomevalonate_kinase"/>
</dbReference>
<evidence type="ECO:0000313" key="15">
    <source>
        <dbReference type="Proteomes" id="UP000789570"/>
    </source>
</evidence>
<dbReference type="OrthoDB" id="10262935at2759"/>
<dbReference type="InterPro" id="IPR020568">
    <property type="entry name" value="Ribosomal_Su5_D2-typ_SF"/>
</dbReference>
<dbReference type="PANTHER" id="PTHR31814">
    <property type="match status" value="1"/>
</dbReference>
<keyword evidence="6" id="KW-0547">Nucleotide-binding</keyword>